<keyword evidence="4" id="KW-0747">Spliceosome</keyword>
<dbReference type="InterPro" id="IPR026822">
    <property type="entry name" value="Spp2/MOS2_G-patch"/>
</dbReference>
<feature type="compositionally biased region" description="Basic and acidic residues" evidence="5">
    <location>
        <begin position="76"/>
        <end position="110"/>
    </location>
</feature>
<evidence type="ECO:0000256" key="2">
    <source>
        <dbReference type="ARBA" id="ARBA00008576"/>
    </source>
</evidence>
<dbReference type="Proteomes" id="UP000054321">
    <property type="component" value="Unassembled WGS sequence"/>
</dbReference>
<dbReference type="PANTHER" id="PTHR15818:SF2">
    <property type="entry name" value="G-PATCH DOMAIN AND KOW MOTIFS-CONTAINING PROTEIN"/>
    <property type="match status" value="1"/>
</dbReference>
<dbReference type="STRING" id="913774.A0A0C3HLD5"/>
<dbReference type="EMBL" id="KN832873">
    <property type="protein sequence ID" value="KIN03845.1"/>
    <property type="molecule type" value="Genomic_DNA"/>
</dbReference>
<feature type="region of interest" description="Disordered" evidence="5">
    <location>
        <begin position="1"/>
        <end position="110"/>
    </location>
</feature>
<name>A0A0C3HLD5_OIDMZ</name>
<keyword evidence="8" id="KW-1185">Reference proteome</keyword>
<feature type="region of interest" description="Disordered" evidence="5">
    <location>
        <begin position="144"/>
        <end position="233"/>
    </location>
</feature>
<evidence type="ECO:0000256" key="3">
    <source>
        <dbReference type="ARBA" id="ARBA00023242"/>
    </source>
</evidence>
<reference evidence="8" key="2">
    <citation type="submission" date="2015-01" db="EMBL/GenBank/DDBJ databases">
        <title>Evolutionary Origins and Diversification of the Mycorrhizal Mutualists.</title>
        <authorList>
            <consortium name="DOE Joint Genome Institute"/>
            <consortium name="Mycorrhizal Genomics Consortium"/>
            <person name="Kohler A."/>
            <person name="Kuo A."/>
            <person name="Nagy L.G."/>
            <person name="Floudas D."/>
            <person name="Copeland A."/>
            <person name="Barry K.W."/>
            <person name="Cichocki N."/>
            <person name="Veneault-Fourrey C."/>
            <person name="LaButti K."/>
            <person name="Lindquist E.A."/>
            <person name="Lipzen A."/>
            <person name="Lundell T."/>
            <person name="Morin E."/>
            <person name="Murat C."/>
            <person name="Riley R."/>
            <person name="Ohm R."/>
            <person name="Sun H."/>
            <person name="Tunlid A."/>
            <person name="Henrissat B."/>
            <person name="Grigoriev I.V."/>
            <person name="Hibbett D.S."/>
            <person name="Martin F."/>
        </authorList>
    </citation>
    <scope>NUCLEOTIDE SEQUENCE [LARGE SCALE GENOMIC DNA]</scope>
    <source>
        <strain evidence="8">Zn</strain>
    </source>
</reference>
<evidence type="ECO:0000256" key="5">
    <source>
        <dbReference type="SAM" id="MobiDB-lite"/>
    </source>
</evidence>
<keyword evidence="3 4" id="KW-0539">Nucleus</keyword>
<keyword evidence="4" id="KW-0507">mRNA processing</keyword>
<comment type="similarity">
    <text evidence="2 4">Belongs to the SPP2 family.</text>
</comment>
<dbReference type="PANTHER" id="PTHR15818">
    <property type="entry name" value="G PATCH AND KOW-CONTAINING"/>
    <property type="match status" value="1"/>
</dbReference>
<dbReference type="GO" id="GO:0000398">
    <property type="term" value="P:mRNA splicing, via spliceosome"/>
    <property type="evidence" value="ECO:0007669"/>
    <property type="project" value="UniProtKB-UniRule"/>
</dbReference>
<accession>A0A0C3HLD5</accession>
<feature type="domain" description="Spp2/MOS2 G-patch" evidence="6">
    <location>
        <begin position="276"/>
        <end position="327"/>
    </location>
</feature>
<evidence type="ECO:0000259" key="6">
    <source>
        <dbReference type="Pfam" id="PF12656"/>
    </source>
</evidence>
<evidence type="ECO:0000256" key="4">
    <source>
        <dbReference type="RuleBase" id="RU369096"/>
    </source>
</evidence>
<evidence type="ECO:0000313" key="7">
    <source>
        <dbReference type="EMBL" id="KIN03845.1"/>
    </source>
</evidence>
<gene>
    <name evidence="7" type="ORF">OIDMADRAFT_177931</name>
</gene>
<dbReference type="InParanoid" id="A0A0C3HLD5"/>
<organism evidence="7 8">
    <name type="scientific">Oidiodendron maius (strain Zn)</name>
    <dbReference type="NCBI Taxonomy" id="913774"/>
    <lineage>
        <taxon>Eukaryota</taxon>
        <taxon>Fungi</taxon>
        <taxon>Dikarya</taxon>
        <taxon>Ascomycota</taxon>
        <taxon>Pezizomycotina</taxon>
        <taxon>Leotiomycetes</taxon>
        <taxon>Leotiomycetes incertae sedis</taxon>
        <taxon>Myxotrichaceae</taxon>
        <taxon>Oidiodendron</taxon>
    </lineage>
</organism>
<keyword evidence="4" id="KW-0508">mRNA splicing</keyword>
<comment type="subcellular location">
    <subcellularLocation>
        <location evidence="1 4">Nucleus</location>
    </subcellularLocation>
</comment>
<protein>
    <recommendedName>
        <fullName evidence="4">Pre-mRNA-splicing factor</fullName>
    </recommendedName>
</protein>
<dbReference type="InterPro" id="IPR045166">
    <property type="entry name" value="Spp2-like"/>
</dbReference>
<dbReference type="OrthoDB" id="5577072at2759"/>
<dbReference type="HOGENOM" id="CLU_047291_1_0_1"/>
<feature type="compositionally biased region" description="Basic and acidic residues" evidence="5">
    <location>
        <begin position="357"/>
        <end position="405"/>
    </location>
</feature>
<feature type="compositionally biased region" description="Polar residues" evidence="5">
    <location>
        <begin position="23"/>
        <end position="46"/>
    </location>
</feature>
<evidence type="ECO:0000313" key="8">
    <source>
        <dbReference type="Proteomes" id="UP000054321"/>
    </source>
</evidence>
<sequence length="405" mass="44793">MMPSPQPSDNSPPKLAMKGFSLSVLSKSGANTHRNGESNPNSNGRVNGTGGTGARSTLGKRTRGAFPAGDQSDGSDSEHEGAFRSNDRDKYSTEGRKDRFEEVSGLEHGRVVLKSDNGRAARGKGEDLVIPRMENKDWRAEVRARNGAHKGKNLLPPEVQAQRRAEATGTTERARTEGVDVVNSQDGEIKWGLSVRKTQKENGNHAGIETATEGIGQSQIGTDESRPQTADEEALSALLGERRERKGPDLVIPVATSTTGRITEGDAYKRAVRDAPEASTLEDYERIPVEEFGAALLRGMGWKGEKREGAKEVKRRQNLLGLGAKELKGAEELGAWVQKSDTKRLNTEGSGKNGRYGTERRPKVSEYARERDRRREEREDRSGGSYRRERERERERGYRDADRRR</sequence>
<comment type="function">
    <text evidence="4">Involved in spliceosome maturation and the first step of pre-mRNA splicing.</text>
</comment>
<evidence type="ECO:0000256" key="1">
    <source>
        <dbReference type="ARBA" id="ARBA00004123"/>
    </source>
</evidence>
<reference evidence="7 8" key="1">
    <citation type="submission" date="2014-04" db="EMBL/GenBank/DDBJ databases">
        <authorList>
            <consortium name="DOE Joint Genome Institute"/>
            <person name="Kuo A."/>
            <person name="Martino E."/>
            <person name="Perotto S."/>
            <person name="Kohler A."/>
            <person name="Nagy L.G."/>
            <person name="Floudas D."/>
            <person name="Copeland A."/>
            <person name="Barry K.W."/>
            <person name="Cichocki N."/>
            <person name="Veneault-Fourrey C."/>
            <person name="LaButti K."/>
            <person name="Lindquist E.A."/>
            <person name="Lipzen A."/>
            <person name="Lundell T."/>
            <person name="Morin E."/>
            <person name="Murat C."/>
            <person name="Sun H."/>
            <person name="Tunlid A."/>
            <person name="Henrissat B."/>
            <person name="Grigoriev I.V."/>
            <person name="Hibbett D.S."/>
            <person name="Martin F."/>
            <person name="Nordberg H.P."/>
            <person name="Cantor M.N."/>
            <person name="Hua S.X."/>
        </authorList>
    </citation>
    <scope>NUCLEOTIDE SEQUENCE [LARGE SCALE GENOMIC DNA]</scope>
    <source>
        <strain evidence="7 8">Zn</strain>
    </source>
</reference>
<feature type="compositionally biased region" description="Basic and acidic residues" evidence="5">
    <location>
        <begin position="161"/>
        <end position="178"/>
    </location>
</feature>
<dbReference type="AlphaFoldDB" id="A0A0C3HLD5"/>
<feature type="region of interest" description="Disordered" evidence="5">
    <location>
        <begin position="331"/>
        <end position="405"/>
    </location>
</feature>
<dbReference type="Pfam" id="PF12656">
    <property type="entry name" value="G-patch_2"/>
    <property type="match status" value="1"/>
</dbReference>
<proteinExistence type="inferred from homology"/>
<dbReference type="GO" id="GO:0005681">
    <property type="term" value="C:spliceosomal complex"/>
    <property type="evidence" value="ECO:0007669"/>
    <property type="project" value="UniProtKB-UniRule"/>
</dbReference>